<gene>
    <name evidence="6" type="ORF">CWR43_25010</name>
</gene>
<comment type="caution">
    <text evidence="6">The sequence shown here is derived from an EMBL/GenBank/DDBJ whole genome shotgun (WGS) entry which is preliminary data.</text>
</comment>
<keyword evidence="3" id="KW-0238">DNA-binding</keyword>
<dbReference type="SUPFAM" id="SSF46785">
    <property type="entry name" value="Winged helix' DNA-binding domain"/>
    <property type="match status" value="1"/>
</dbReference>
<dbReference type="InterPro" id="IPR036388">
    <property type="entry name" value="WH-like_DNA-bd_sf"/>
</dbReference>
<dbReference type="InterPro" id="IPR000847">
    <property type="entry name" value="LysR_HTH_N"/>
</dbReference>
<dbReference type="GO" id="GO:0003700">
    <property type="term" value="F:DNA-binding transcription factor activity"/>
    <property type="evidence" value="ECO:0007669"/>
    <property type="project" value="InterPro"/>
</dbReference>
<accession>A0A2N0D486</accession>
<sequence length="289" mass="31987">MKNAAWDSYQLFLQVARLGGLTGASAATGLSPATIGRRMLELEQETGRMLFARSQTGYRLTADGQILLDHLQEMEAAARKVDAWRQAGEGGVTVKIAAGTWVAWMLTENFSAIRMPADGFNLALTIGEARANLAYRESDIGIRAFEPDESNLAARLLGEVAYAVYVRRNAGEVENRWIAVAEDDAISAYLRWPHRQASEPIVATVNRPRSLPDLVRAGAGKAVLPCFVGDLDPELQRLGGELTELRHRQWIVLNNEDRHRPEIRTVADRMTKLLKSYADLFAGKRASRS</sequence>
<evidence type="ECO:0000256" key="2">
    <source>
        <dbReference type="ARBA" id="ARBA00023015"/>
    </source>
</evidence>
<dbReference type="Pfam" id="PF03466">
    <property type="entry name" value="LysR_substrate"/>
    <property type="match status" value="1"/>
</dbReference>
<name>A0A2N0D486_RHISU</name>
<reference evidence="6 7" key="1">
    <citation type="submission" date="2017-11" db="EMBL/GenBank/DDBJ databases">
        <authorList>
            <person name="Han C.G."/>
        </authorList>
    </citation>
    <scope>NUCLEOTIDE SEQUENCE [LARGE SCALE GENOMIC DNA]</scope>
    <source>
        <strain evidence="6 7">HCNT1</strain>
    </source>
</reference>
<dbReference type="AlphaFoldDB" id="A0A2N0D486"/>
<dbReference type="InterPro" id="IPR050176">
    <property type="entry name" value="LTTR"/>
</dbReference>
<dbReference type="Pfam" id="PF00126">
    <property type="entry name" value="HTH_1"/>
    <property type="match status" value="1"/>
</dbReference>
<dbReference type="PANTHER" id="PTHR30579">
    <property type="entry name" value="TRANSCRIPTIONAL REGULATOR"/>
    <property type="match status" value="1"/>
</dbReference>
<protein>
    <submittedName>
        <fullName evidence="6">LysR family transcriptional regulator</fullName>
    </submittedName>
</protein>
<evidence type="ECO:0000313" key="7">
    <source>
        <dbReference type="Proteomes" id="UP000232164"/>
    </source>
</evidence>
<dbReference type="EMBL" id="PIQN01000020">
    <property type="protein sequence ID" value="PKA40921.1"/>
    <property type="molecule type" value="Genomic_DNA"/>
</dbReference>
<organism evidence="6 7">
    <name type="scientific">Rhizobium sullae</name>
    <name type="common">Rhizobium hedysari</name>
    <dbReference type="NCBI Taxonomy" id="50338"/>
    <lineage>
        <taxon>Bacteria</taxon>
        <taxon>Pseudomonadati</taxon>
        <taxon>Pseudomonadota</taxon>
        <taxon>Alphaproteobacteria</taxon>
        <taxon>Hyphomicrobiales</taxon>
        <taxon>Rhizobiaceae</taxon>
        <taxon>Rhizobium/Agrobacterium group</taxon>
        <taxon>Rhizobium</taxon>
    </lineage>
</organism>
<proteinExistence type="inferred from homology"/>
<evidence type="ECO:0000256" key="1">
    <source>
        <dbReference type="ARBA" id="ARBA00009437"/>
    </source>
</evidence>
<dbReference type="InterPro" id="IPR036390">
    <property type="entry name" value="WH_DNA-bd_sf"/>
</dbReference>
<comment type="similarity">
    <text evidence="1">Belongs to the LysR transcriptional regulatory family.</text>
</comment>
<keyword evidence="4" id="KW-0804">Transcription</keyword>
<dbReference type="PROSITE" id="PS50931">
    <property type="entry name" value="HTH_LYSR"/>
    <property type="match status" value="1"/>
</dbReference>
<dbReference type="GO" id="GO:0003677">
    <property type="term" value="F:DNA binding"/>
    <property type="evidence" value="ECO:0007669"/>
    <property type="project" value="UniProtKB-KW"/>
</dbReference>
<evidence type="ECO:0000256" key="4">
    <source>
        <dbReference type="ARBA" id="ARBA00023163"/>
    </source>
</evidence>
<evidence type="ECO:0000259" key="5">
    <source>
        <dbReference type="PROSITE" id="PS50931"/>
    </source>
</evidence>
<dbReference type="SUPFAM" id="SSF53850">
    <property type="entry name" value="Periplasmic binding protein-like II"/>
    <property type="match status" value="1"/>
</dbReference>
<dbReference type="RefSeq" id="WP_100772458.1">
    <property type="nucleotide sequence ID" value="NZ_PIQN01000020.1"/>
</dbReference>
<dbReference type="PANTHER" id="PTHR30579:SF3">
    <property type="entry name" value="TRANSCRIPTIONAL REGULATORY PROTEIN"/>
    <property type="match status" value="1"/>
</dbReference>
<dbReference type="InterPro" id="IPR005119">
    <property type="entry name" value="LysR_subst-bd"/>
</dbReference>
<dbReference type="Gene3D" id="1.10.10.10">
    <property type="entry name" value="Winged helix-like DNA-binding domain superfamily/Winged helix DNA-binding domain"/>
    <property type="match status" value="1"/>
</dbReference>
<evidence type="ECO:0000256" key="3">
    <source>
        <dbReference type="ARBA" id="ARBA00023125"/>
    </source>
</evidence>
<evidence type="ECO:0000313" key="6">
    <source>
        <dbReference type="EMBL" id="PKA40921.1"/>
    </source>
</evidence>
<feature type="domain" description="HTH lysR-type" evidence="5">
    <location>
        <begin position="1"/>
        <end position="61"/>
    </location>
</feature>
<dbReference type="Proteomes" id="UP000232164">
    <property type="component" value="Unassembled WGS sequence"/>
</dbReference>
<dbReference type="STRING" id="1041146.GCA_000427985_06678"/>
<keyword evidence="2" id="KW-0805">Transcription regulation</keyword>
<reference evidence="6 7" key="2">
    <citation type="submission" date="2017-12" db="EMBL/GenBank/DDBJ databases">
        <title>Genome sequence of Rhizobium sullae HCNT1 isolated from Sulla coronaria nodules and featuring peculiar denitrification phenotypes.</title>
        <authorList>
            <person name="De Diego-Diaz B."/>
            <person name="Treu L."/>
            <person name="Campanaro S."/>
            <person name="Da Silva Duarte V."/>
            <person name="Basaglia M."/>
            <person name="Favaro L."/>
            <person name="Casella S."/>
            <person name="Squartini A."/>
        </authorList>
    </citation>
    <scope>NUCLEOTIDE SEQUENCE [LARGE SCALE GENOMIC DNA]</scope>
    <source>
        <strain evidence="6 7">HCNT1</strain>
    </source>
</reference>